<name>A0A2G5TAL8_9PELO</name>
<feature type="transmembrane region" description="Helical" evidence="1">
    <location>
        <begin position="201"/>
        <end position="222"/>
    </location>
</feature>
<dbReference type="InterPro" id="IPR019425">
    <property type="entry name" value="7TM_GPCR_serpentine_rcpt_Srt"/>
</dbReference>
<feature type="transmembrane region" description="Helical" evidence="1">
    <location>
        <begin position="108"/>
        <end position="133"/>
    </location>
</feature>
<gene>
    <name evidence="2" type="primary">Cnig_chr_V.g17583</name>
    <name evidence="2" type="ORF">B9Z55_017583</name>
</gene>
<feature type="transmembrane region" description="Helical" evidence="1">
    <location>
        <begin position="243"/>
        <end position="261"/>
    </location>
</feature>
<dbReference type="STRING" id="1611254.A0A2G5TAL8"/>
<dbReference type="SUPFAM" id="SSF81321">
    <property type="entry name" value="Family A G protein-coupled receptor-like"/>
    <property type="match status" value="1"/>
</dbReference>
<keyword evidence="1" id="KW-1133">Transmembrane helix</keyword>
<dbReference type="PANTHER" id="PTHR23021">
    <property type="entry name" value="SERPENTINE RECEPTOR, CLASS T"/>
    <property type="match status" value="1"/>
</dbReference>
<dbReference type="EMBL" id="PDUG01000005">
    <property type="protein sequence ID" value="PIC24141.1"/>
    <property type="molecule type" value="Genomic_DNA"/>
</dbReference>
<accession>A0A2G5TAL8</accession>
<dbReference type="Pfam" id="PF10321">
    <property type="entry name" value="7TM_GPCR_Srt"/>
    <property type="match status" value="1"/>
</dbReference>
<evidence type="ECO:0000256" key="1">
    <source>
        <dbReference type="SAM" id="Phobius"/>
    </source>
</evidence>
<feature type="transmembrane region" description="Helical" evidence="1">
    <location>
        <begin position="161"/>
        <end position="181"/>
    </location>
</feature>
<dbReference type="PANTHER" id="PTHR23021:SF19">
    <property type="entry name" value="SERPENTINE RECEPTOR, CLASS T"/>
    <property type="match status" value="1"/>
</dbReference>
<dbReference type="AlphaFoldDB" id="A0A2G5TAL8"/>
<dbReference type="OrthoDB" id="5851109at2759"/>
<evidence type="ECO:0000313" key="2">
    <source>
        <dbReference type="EMBL" id="PIC24141.1"/>
    </source>
</evidence>
<comment type="caution">
    <text evidence="2">The sequence shown here is derived from an EMBL/GenBank/DDBJ whole genome shotgun (WGS) entry which is preliminary data.</text>
</comment>
<keyword evidence="3" id="KW-1185">Reference proteome</keyword>
<evidence type="ECO:0000313" key="3">
    <source>
        <dbReference type="Proteomes" id="UP000230233"/>
    </source>
</evidence>
<organism evidence="2 3">
    <name type="scientific">Caenorhabditis nigoni</name>
    <dbReference type="NCBI Taxonomy" id="1611254"/>
    <lineage>
        <taxon>Eukaryota</taxon>
        <taxon>Metazoa</taxon>
        <taxon>Ecdysozoa</taxon>
        <taxon>Nematoda</taxon>
        <taxon>Chromadorea</taxon>
        <taxon>Rhabditida</taxon>
        <taxon>Rhabditina</taxon>
        <taxon>Rhabditomorpha</taxon>
        <taxon>Rhabditoidea</taxon>
        <taxon>Rhabditidae</taxon>
        <taxon>Peloderinae</taxon>
        <taxon>Caenorhabditis</taxon>
    </lineage>
</organism>
<reference evidence="3" key="1">
    <citation type="submission" date="2017-10" db="EMBL/GenBank/DDBJ databases">
        <title>Rapid genome shrinkage in a self-fertile nematode reveals novel sperm competition proteins.</title>
        <authorList>
            <person name="Yin D."/>
            <person name="Schwarz E.M."/>
            <person name="Thomas C.G."/>
            <person name="Felde R.L."/>
            <person name="Korf I.F."/>
            <person name="Cutter A.D."/>
            <person name="Schartner C.M."/>
            <person name="Ralston E.J."/>
            <person name="Meyer B.J."/>
            <person name="Haag E.S."/>
        </authorList>
    </citation>
    <scope>NUCLEOTIDE SEQUENCE [LARGE SCALE GENOMIC DNA]</scope>
    <source>
        <strain evidence="3">JU1422</strain>
    </source>
</reference>
<keyword evidence="1" id="KW-0812">Transmembrane</keyword>
<feature type="transmembrane region" description="Helical" evidence="1">
    <location>
        <begin position="74"/>
        <end position="96"/>
    </location>
</feature>
<sequence>MFLFSNMTMFYVITHNFELWPDAYECSGNYIVPEARWPKFGIFMGVSGTCFLILYFLCFIAIIKIKSTAPTYQLMFLIAIFDMMALIIGSLIFGYLTYHGIFFCQYPLFFFITGVLALVSWFSNCVLCVLLAMERCSEVDPKFFLSFLFGKWQFSIVRSVFFAYAIIALLFSKPAVFSPVYSSLIYDPLIGKDPNLYTNPWIVYNNSFVAITNTTLYFYLCYYLLVKYRYSTSMWLYKSNRQIILQGVLLCLFHSVTAAIYEYMLFVSSALEIGIAGHVAWQANCSCLSVVYLTLNRTIRNTVVKMVIPKSIRAKYGWHIGVEEHLAVEQAAESNGISLVNASAAPVKYNNFFVN</sequence>
<protein>
    <recommendedName>
        <fullName evidence="4">G-protein coupled receptors family 1 profile domain-containing protein</fullName>
    </recommendedName>
</protein>
<evidence type="ECO:0008006" key="4">
    <source>
        <dbReference type="Google" id="ProtNLM"/>
    </source>
</evidence>
<feature type="transmembrane region" description="Helical" evidence="1">
    <location>
        <begin position="40"/>
        <end position="62"/>
    </location>
</feature>
<dbReference type="Proteomes" id="UP000230233">
    <property type="component" value="Chromosome V"/>
</dbReference>
<feature type="transmembrane region" description="Helical" evidence="1">
    <location>
        <begin position="273"/>
        <end position="295"/>
    </location>
</feature>
<keyword evidence="1" id="KW-0472">Membrane</keyword>
<proteinExistence type="predicted"/>